<evidence type="ECO:0000256" key="7">
    <source>
        <dbReference type="ARBA" id="ARBA00022694"/>
    </source>
</evidence>
<evidence type="ECO:0000256" key="14">
    <source>
        <dbReference type="PIRSR" id="PIRSR004930-1"/>
    </source>
</evidence>
<feature type="binding site" evidence="14">
    <location>
        <position position="63"/>
    </location>
    <ligand>
        <name>ATP</name>
        <dbReference type="ChEBI" id="CHEBI:30616"/>
    </ligand>
</feature>
<dbReference type="PANTHER" id="PTHR17490">
    <property type="entry name" value="SUA5"/>
    <property type="match status" value="1"/>
</dbReference>
<keyword evidence="8 13" id="KW-0548">Nucleotidyltransferase</keyword>
<feature type="binding site" evidence="14">
    <location>
        <position position="54"/>
    </location>
    <ligand>
        <name>ATP</name>
        <dbReference type="ChEBI" id="CHEBI:30616"/>
    </ligand>
</feature>
<evidence type="ECO:0000256" key="10">
    <source>
        <dbReference type="ARBA" id="ARBA00022840"/>
    </source>
</evidence>
<comment type="function">
    <text evidence="13">Required for the formation of a threonylcarbamoyl group on adenosine at position 37 (t(6)A37) in tRNAs that read codons beginning with adenine.</text>
</comment>
<dbReference type="InterPro" id="IPR006070">
    <property type="entry name" value="Sua5-like_dom"/>
</dbReference>
<dbReference type="SUPFAM" id="SSF55821">
    <property type="entry name" value="YrdC/RibB"/>
    <property type="match status" value="1"/>
</dbReference>
<dbReference type="InterPro" id="IPR010923">
    <property type="entry name" value="T(6)A37_SUA5"/>
</dbReference>
<dbReference type="Pfam" id="PF01300">
    <property type="entry name" value="Sua5_yciO_yrdC"/>
    <property type="match status" value="1"/>
</dbReference>
<keyword evidence="6 13" id="KW-0808">Transferase</keyword>
<feature type="binding site" evidence="14">
    <location>
        <position position="192"/>
    </location>
    <ligand>
        <name>ATP</name>
        <dbReference type="ChEBI" id="CHEBI:30616"/>
    </ligand>
</feature>
<evidence type="ECO:0000256" key="6">
    <source>
        <dbReference type="ARBA" id="ARBA00022679"/>
    </source>
</evidence>
<dbReference type="PIRSF" id="PIRSF004930">
    <property type="entry name" value="Tln_factor_SUA5"/>
    <property type="match status" value="1"/>
</dbReference>
<proteinExistence type="inferred from homology"/>
<evidence type="ECO:0000313" key="17">
    <source>
        <dbReference type="Proteomes" id="UP000269226"/>
    </source>
</evidence>
<dbReference type="GeneID" id="57043062"/>
<evidence type="ECO:0000256" key="9">
    <source>
        <dbReference type="ARBA" id="ARBA00022741"/>
    </source>
</evidence>
<keyword evidence="5 13" id="KW-0963">Cytoplasm</keyword>
<dbReference type="EC" id="2.7.7.87" evidence="3 13"/>
<comment type="similarity">
    <text evidence="2 13">Belongs to the SUA5 family.</text>
</comment>
<keyword evidence="7 13" id="KW-0819">tRNA processing</keyword>
<dbReference type="InterPro" id="IPR038385">
    <property type="entry name" value="Sua5/YwlC_C"/>
</dbReference>
<evidence type="ECO:0000256" key="3">
    <source>
        <dbReference type="ARBA" id="ARBA00012584"/>
    </source>
</evidence>
<evidence type="ECO:0000256" key="8">
    <source>
        <dbReference type="ARBA" id="ARBA00022695"/>
    </source>
</evidence>
<dbReference type="GO" id="GO:0008033">
    <property type="term" value="P:tRNA processing"/>
    <property type="evidence" value="ECO:0007669"/>
    <property type="project" value="UniProtKB-KW"/>
</dbReference>
<feature type="binding site" evidence="14">
    <location>
        <position position="140"/>
    </location>
    <ligand>
        <name>ATP</name>
        <dbReference type="ChEBI" id="CHEBI:30616"/>
    </ligand>
</feature>
<feature type="binding site" evidence="14">
    <location>
        <position position="31"/>
    </location>
    <ligand>
        <name>L-threonine</name>
        <dbReference type="ChEBI" id="CHEBI:57926"/>
    </ligand>
</feature>
<dbReference type="RefSeq" id="WP_015694673.1">
    <property type="nucleotide sequence ID" value="NZ_AP018492.1"/>
</dbReference>
<dbReference type="GO" id="GO:0005737">
    <property type="term" value="C:cytoplasm"/>
    <property type="evidence" value="ECO:0007669"/>
    <property type="project" value="UniProtKB-SubCell"/>
</dbReference>
<dbReference type="GO" id="GO:0000049">
    <property type="term" value="F:tRNA binding"/>
    <property type="evidence" value="ECO:0007669"/>
    <property type="project" value="TreeGrafter"/>
</dbReference>
<keyword evidence="10 13" id="KW-0067">ATP-binding</keyword>
<name>A0A2Z5Y1L4_9ENTE</name>
<dbReference type="Gene3D" id="3.90.870.10">
    <property type="entry name" value="DHBP synthase"/>
    <property type="match status" value="1"/>
</dbReference>
<evidence type="ECO:0000256" key="1">
    <source>
        <dbReference type="ARBA" id="ARBA00004496"/>
    </source>
</evidence>
<dbReference type="PROSITE" id="PS51163">
    <property type="entry name" value="YRDC"/>
    <property type="match status" value="1"/>
</dbReference>
<dbReference type="PANTHER" id="PTHR17490:SF16">
    <property type="entry name" value="THREONYLCARBAMOYL-AMP SYNTHASE"/>
    <property type="match status" value="1"/>
</dbReference>
<evidence type="ECO:0000256" key="12">
    <source>
        <dbReference type="ARBA" id="ARBA00048366"/>
    </source>
</evidence>
<dbReference type="Proteomes" id="UP000269226">
    <property type="component" value="Chromosome"/>
</dbReference>
<feature type="binding site" evidence="14">
    <location>
        <position position="58"/>
    </location>
    <ligand>
        <name>ATP</name>
        <dbReference type="ChEBI" id="CHEBI:30616"/>
    </ligand>
</feature>
<dbReference type="InterPro" id="IPR005145">
    <property type="entry name" value="Sua5_C"/>
</dbReference>
<feature type="binding site" evidence="14">
    <location>
        <position position="178"/>
    </location>
    <ligand>
        <name>L-threonine</name>
        <dbReference type="ChEBI" id="CHEBI:57926"/>
    </ligand>
</feature>
<comment type="catalytic activity">
    <reaction evidence="12 13">
        <text>L-threonine + hydrogencarbonate + ATP = L-threonylcarbamoyladenylate + diphosphate + H2O</text>
        <dbReference type="Rhea" id="RHEA:36407"/>
        <dbReference type="ChEBI" id="CHEBI:15377"/>
        <dbReference type="ChEBI" id="CHEBI:17544"/>
        <dbReference type="ChEBI" id="CHEBI:30616"/>
        <dbReference type="ChEBI" id="CHEBI:33019"/>
        <dbReference type="ChEBI" id="CHEBI:57926"/>
        <dbReference type="ChEBI" id="CHEBI:73682"/>
        <dbReference type="EC" id="2.7.7.87"/>
    </reaction>
</comment>
<evidence type="ECO:0000256" key="13">
    <source>
        <dbReference type="PIRNR" id="PIRNR004930"/>
    </source>
</evidence>
<dbReference type="GO" id="GO:0061710">
    <property type="term" value="F:L-threonylcarbamoyladenylate synthase"/>
    <property type="evidence" value="ECO:0007669"/>
    <property type="project" value="UniProtKB-EC"/>
</dbReference>
<evidence type="ECO:0000313" key="16">
    <source>
        <dbReference type="EMBL" id="BBC60640.1"/>
    </source>
</evidence>
<dbReference type="AlphaFoldDB" id="A0A2Z5Y1L4"/>
<dbReference type="InterPro" id="IPR017945">
    <property type="entry name" value="DHBP_synth_RibB-like_a/b_dom"/>
</dbReference>
<comment type="subcellular location">
    <subcellularLocation>
        <location evidence="1 13">Cytoplasm</location>
    </subcellularLocation>
</comment>
<dbReference type="NCBIfam" id="TIGR00057">
    <property type="entry name" value="L-threonylcarbamoyladenylate synthase"/>
    <property type="match status" value="1"/>
</dbReference>
<evidence type="ECO:0000259" key="15">
    <source>
        <dbReference type="PROSITE" id="PS51163"/>
    </source>
</evidence>
<dbReference type="InterPro" id="IPR050156">
    <property type="entry name" value="TC-AMP_synthase_SUA5"/>
</dbReference>
<evidence type="ECO:0000256" key="4">
    <source>
        <dbReference type="ARBA" id="ARBA00015492"/>
    </source>
</evidence>
<feature type="domain" description="YrdC-like" evidence="15">
    <location>
        <begin position="9"/>
        <end position="196"/>
    </location>
</feature>
<sequence>MKTTQLFLEQELPIAAKLVKQGELIAFPTETVYGLGANALDEIAVKEVYEAKGRPSDNPLIIHVETVEQIKKYVSDFPLIAEKLAKHFWPGPLTMIFNIKPGTFPEVVTGGLTTAAFRIPNNRLTLELIHQAGVPLVGPSANTSGKPSPTTAEHVYHDLQGKIAGVLDGGATQIGIESTVLDLTTEVPTILRPGLITKQELKVIIGKVAVDQHLLNEKEQPKAPGMKYKHYSPDTAVWIISMPTDWEKAIHLAKERRLKIGLFADEKIVDTYRSQITATFSFGEDTAINAAKYLFAGLRELDQMAVDVIFAQGFAERSMGLAYMNRLKKAAGQKVFSNQTFYSE</sequence>
<dbReference type="GO" id="GO:0005524">
    <property type="term" value="F:ATP binding"/>
    <property type="evidence" value="ECO:0007669"/>
    <property type="project" value="UniProtKB-UniRule"/>
</dbReference>
<protein>
    <recommendedName>
        <fullName evidence="4 13">Threonylcarbamoyl-AMP synthase</fullName>
        <shortName evidence="13">TC-AMP synthase</shortName>
        <ecNumber evidence="3 13">2.7.7.87</ecNumber>
    </recommendedName>
    <alternativeName>
        <fullName evidence="11 13">L-threonylcarbamoyladenylate synthase</fullName>
    </alternativeName>
</protein>
<feature type="binding site" evidence="14">
    <location>
        <position position="118"/>
    </location>
    <ligand>
        <name>ATP</name>
        <dbReference type="ChEBI" id="CHEBI:30616"/>
    </ligand>
</feature>
<dbReference type="Pfam" id="PF03481">
    <property type="entry name" value="Sua5_C"/>
    <property type="match status" value="1"/>
</dbReference>
<gene>
    <name evidence="16" type="ORF">DAT561_0503</name>
</gene>
<feature type="binding site" evidence="14">
    <location>
        <position position="148"/>
    </location>
    <ligand>
        <name>ATP</name>
        <dbReference type="ChEBI" id="CHEBI:30616"/>
    </ligand>
</feature>
<accession>A0A2Z5Y1L4</accession>
<evidence type="ECO:0000256" key="11">
    <source>
        <dbReference type="ARBA" id="ARBA00029774"/>
    </source>
</evidence>
<organism evidence="16 17">
    <name type="scientific">Melissococcus plutonius</name>
    <dbReference type="NCBI Taxonomy" id="33970"/>
    <lineage>
        <taxon>Bacteria</taxon>
        <taxon>Bacillati</taxon>
        <taxon>Bacillota</taxon>
        <taxon>Bacilli</taxon>
        <taxon>Lactobacillales</taxon>
        <taxon>Enterococcaceae</taxon>
        <taxon>Melissococcus</taxon>
    </lineage>
</organism>
<keyword evidence="9 13" id="KW-0547">Nucleotide-binding</keyword>
<dbReference type="GO" id="GO:0003725">
    <property type="term" value="F:double-stranded RNA binding"/>
    <property type="evidence" value="ECO:0007669"/>
    <property type="project" value="UniProtKB-UniRule"/>
</dbReference>
<feature type="binding site" evidence="14">
    <location>
        <position position="231"/>
    </location>
    <ligand>
        <name>ATP</name>
        <dbReference type="ChEBI" id="CHEBI:30616"/>
    </ligand>
</feature>
<reference evidence="16 17" key="1">
    <citation type="submission" date="2018-01" db="EMBL/GenBank/DDBJ databases">
        <title>Whole genome sequence of Melissococcus plutonius DAT561.</title>
        <authorList>
            <person name="Okumura K."/>
            <person name="Takamatsu D."/>
            <person name="Okura M."/>
        </authorList>
    </citation>
    <scope>NUCLEOTIDE SEQUENCE [LARGE SCALE GENOMIC DNA]</scope>
    <source>
        <strain evidence="16 17">DAT561</strain>
    </source>
</reference>
<dbReference type="GO" id="GO:0006450">
    <property type="term" value="P:regulation of translational fidelity"/>
    <property type="evidence" value="ECO:0007669"/>
    <property type="project" value="TreeGrafter"/>
</dbReference>
<feature type="binding site" evidence="14">
    <location>
        <position position="114"/>
    </location>
    <ligand>
        <name>ATP</name>
        <dbReference type="ChEBI" id="CHEBI:30616"/>
    </ligand>
</feature>
<evidence type="ECO:0000256" key="5">
    <source>
        <dbReference type="ARBA" id="ARBA00022490"/>
    </source>
</evidence>
<dbReference type="Gene3D" id="3.40.50.11030">
    <property type="entry name" value="Threonylcarbamoyl-AMP synthase, C-terminal domain"/>
    <property type="match status" value="1"/>
</dbReference>
<evidence type="ECO:0000256" key="2">
    <source>
        <dbReference type="ARBA" id="ARBA00007663"/>
    </source>
</evidence>
<dbReference type="EMBL" id="AP018492">
    <property type="protein sequence ID" value="BBC60640.1"/>
    <property type="molecule type" value="Genomic_DNA"/>
</dbReference>
<dbReference type="FunFam" id="3.90.870.10:FF:000009">
    <property type="entry name" value="Threonylcarbamoyl-AMP synthase, putative"/>
    <property type="match status" value="1"/>
</dbReference>